<dbReference type="PANTHER" id="PTHR13622">
    <property type="entry name" value="THIAMIN PYROPHOSPHOKINASE"/>
    <property type="match status" value="1"/>
</dbReference>
<feature type="region of interest" description="Disordered" evidence="5">
    <location>
        <begin position="116"/>
        <end position="219"/>
    </location>
</feature>
<accession>A0ABR3QGX5</accession>
<evidence type="ECO:0000256" key="5">
    <source>
        <dbReference type="SAM" id="MobiDB-lite"/>
    </source>
</evidence>
<keyword evidence="3" id="KW-0418">Kinase</keyword>
<dbReference type="Pfam" id="PF04263">
    <property type="entry name" value="TPK_catalytic"/>
    <property type="match status" value="1"/>
</dbReference>
<evidence type="ECO:0000256" key="1">
    <source>
        <dbReference type="ARBA" id="ARBA00022679"/>
    </source>
</evidence>
<feature type="region of interest" description="Disordered" evidence="5">
    <location>
        <begin position="241"/>
        <end position="335"/>
    </location>
</feature>
<gene>
    <name evidence="7" type="primary">THI80</name>
    <name evidence="7" type="ORF">Q8F55_001452</name>
</gene>
<feature type="domain" description="Thiamin pyrophosphokinase thiamin-binding" evidence="6">
    <location>
        <begin position="592"/>
        <end position="659"/>
    </location>
</feature>
<dbReference type="EC" id="2.7.6.2" evidence="7"/>
<dbReference type="Gene3D" id="3.40.50.10240">
    <property type="entry name" value="Thiamin pyrophosphokinase, catalytic domain"/>
    <property type="match status" value="1"/>
</dbReference>
<evidence type="ECO:0000313" key="8">
    <source>
        <dbReference type="Proteomes" id="UP001565368"/>
    </source>
</evidence>
<dbReference type="InterPro" id="IPR036759">
    <property type="entry name" value="TPK_catalytic_sf"/>
</dbReference>
<feature type="region of interest" description="Disordered" evidence="5">
    <location>
        <begin position="715"/>
        <end position="761"/>
    </location>
</feature>
<organism evidence="7 8">
    <name type="scientific">Vanrija albida</name>
    <dbReference type="NCBI Taxonomy" id="181172"/>
    <lineage>
        <taxon>Eukaryota</taxon>
        <taxon>Fungi</taxon>
        <taxon>Dikarya</taxon>
        <taxon>Basidiomycota</taxon>
        <taxon>Agaricomycotina</taxon>
        <taxon>Tremellomycetes</taxon>
        <taxon>Trichosporonales</taxon>
        <taxon>Trichosporonaceae</taxon>
        <taxon>Vanrija</taxon>
    </lineage>
</organism>
<sequence>MAQRQAELHVSALSPAEFRIYSRYLDLLALQQARGGDSGVDADGSIRFDRSVLREFAGDRLGVGRTVVDDVLAKIAPSTQGSNRLTAGQVHAVFRLLSHNRRDGVLDPDLVFVPADPLPLDPEREVPLPPRRTSSVRVNSAPSTATTPTGWPDKASKRPSLPPRPRSPSSSPPASPPADARATGRKSLPIGNSLDPFRDAPSPSNSPAKSRAYSASAVGSNNPFRASIVASAGEVAVDPLETVSAPPTASSASAPRPPLPPRKPSVRRPGPALPPRVPSFSQKSRTRPSRADSSSSSFSDASRTEPTSTSQPSDLMQQSLAAAQASASVRQRRGKEEAVLQVIRSSAVERPAPPPPAGRRDIIDTVNRAVRESQVDPPPPPPQRVPSASRPKPIVAPRPSATPVPHSAAFNTVAEGYKAKYPGIRTWSPVGLLGDRPGRTNYAMIILNQQITRRDTLYRAWAASTVRFCADGGANRLYDALDPEERAIMLPTMIKGDLDSLRSDVRAYYTSKGVAIKRDPSEDATDLMKCMAEVEAIEQASGKQFALLFYGGFSGRLDQTVHTMSILLKLREKRRETYVISEDSLAWVTDTGAHLIDIDHTTMGQTCGILPIGVEDAFVRTEGLKWNLNWVTSIGGELSTSNHLLPSEPAVFLETTAPVFWTVEIQPNLAIPLLKSPLSPADEVARGVKDLGMGIARAAGEVRKDFGRRLSARQVPGLGTPNGVALDERERERGERTGLVRNSDDEYAERERDADGYAQLY</sequence>
<name>A0ABR3QGX5_9TREE</name>
<protein>
    <submittedName>
        <fullName evidence="7">Thiamine pyrophosphokinase</fullName>
        <ecNumber evidence="7">2.7.6.2</ecNumber>
    </submittedName>
</protein>
<dbReference type="SUPFAM" id="SSF63862">
    <property type="entry name" value="Thiamin pyrophosphokinase, substrate-binding domain"/>
    <property type="match status" value="1"/>
</dbReference>
<evidence type="ECO:0000256" key="3">
    <source>
        <dbReference type="ARBA" id="ARBA00022777"/>
    </source>
</evidence>
<evidence type="ECO:0000256" key="2">
    <source>
        <dbReference type="ARBA" id="ARBA00022741"/>
    </source>
</evidence>
<dbReference type="CDD" id="cd07995">
    <property type="entry name" value="TPK"/>
    <property type="match status" value="1"/>
</dbReference>
<feature type="region of interest" description="Disordered" evidence="5">
    <location>
        <begin position="371"/>
        <end position="406"/>
    </location>
</feature>
<feature type="compositionally biased region" description="Low complexity" evidence="5">
    <location>
        <begin position="244"/>
        <end position="254"/>
    </location>
</feature>
<evidence type="ECO:0000256" key="4">
    <source>
        <dbReference type="ARBA" id="ARBA00022840"/>
    </source>
</evidence>
<dbReference type="SMART" id="SM00983">
    <property type="entry name" value="TPK_B1_binding"/>
    <property type="match status" value="1"/>
</dbReference>
<dbReference type="PANTHER" id="PTHR13622:SF8">
    <property type="entry name" value="THIAMIN PYROPHOSPHOKINASE 1"/>
    <property type="match status" value="1"/>
</dbReference>
<dbReference type="Gene3D" id="2.60.120.320">
    <property type="entry name" value="Thiamin pyrophosphokinase, thiamin-binding domain"/>
    <property type="match status" value="1"/>
</dbReference>
<dbReference type="NCBIfam" id="TIGR01378">
    <property type="entry name" value="thi_PPkinase"/>
    <property type="match status" value="1"/>
</dbReference>
<keyword evidence="8" id="KW-1185">Reference proteome</keyword>
<feature type="compositionally biased region" description="Basic and acidic residues" evidence="5">
    <location>
        <begin position="726"/>
        <end position="755"/>
    </location>
</feature>
<comment type="caution">
    <text evidence="7">The sequence shown here is derived from an EMBL/GenBank/DDBJ whole genome shotgun (WGS) entry which is preliminary data.</text>
</comment>
<dbReference type="Pfam" id="PF04265">
    <property type="entry name" value="TPK_B1_binding"/>
    <property type="match status" value="1"/>
</dbReference>
<dbReference type="GO" id="GO:0004788">
    <property type="term" value="F:thiamine diphosphokinase activity"/>
    <property type="evidence" value="ECO:0007669"/>
    <property type="project" value="UniProtKB-EC"/>
</dbReference>
<dbReference type="GeneID" id="95982495"/>
<dbReference type="InterPro" id="IPR007371">
    <property type="entry name" value="TPK_catalytic"/>
</dbReference>
<feature type="compositionally biased region" description="Polar residues" evidence="5">
    <location>
        <begin position="305"/>
        <end position="316"/>
    </location>
</feature>
<dbReference type="InterPro" id="IPR036371">
    <property type="entry name" value="TPK_B1-bd_sf"/>
</dbReference>
<evidence type="ECO:0000259" key="6">
    <source>
        <dbReference type="SMART" id="SM00983"/>
    </source>
</evidence>
<dbReference type="InterPro" id="IPR007373">
    <property type="entry name" value="Thiamin_PyroPKinase_B1-bd"/>
</dbReference>
<dbReference type="InterPro" id="IPR006282">
    <property type="entry name" value="Thi_PPkinase"/>
</dbReference>
<feature type="compositionally biased region" description="Pro residues" evidence="5">
    <location>
        <begin position="160"/>
        <end position="176"/>
    </location>
</feature>
<dbReference type="EMBL" id="JBBXJM010000001">
    <property type="protein sequence ID" value="KAL1413673.1"/>
    <property type="molecule type" value="Genomic_DNA"/>
</dbReference>
<dbReference type="RefSeq" id="XP_069213617.1">
    <property type="nucleotide sequence ID" value="XM_069350073.1"/>
</dbReference>
<dbReference type="SUPFAM" id="SSF63999">
    <property type="entry name" value="Thiamin pyrophosphokinase, catalytic domain"/>
    <property type="match status" value="1"/>
</dbReference>
<keyword evidence="2" id="KW-0547">Nucleotide-binding</keyword>
<feature type="compositionally biased region" description="Low complexity" evidence="5">
    <location>
        <begin position="291"/>
        <end position="301"/>
    </location>
</feature>
<reference evidence="7 8" key="1">
    <citation type="submission" date="2023-08" db="EMBL/GenBank/DDBJ databases">
        <title>Annotated Genome Sequence of Vanrija albida AlHP1.</title>
        <authorList>
            <person name="Herzog R."/>
        </authorList>
    </citation>
    <scope>NUCLEOTIDE SEQUENCE [LARGE SCALE GENOMIC DNA]</scope>
    <source>
        <strain evidence="7 8">AlHP1</strain>
    </source>
</reference>
<feature type="compositionally biased region" description="Polar residues" evidence="5">
    <location>
        <begin position="132"/>
        <end position="149"/>
    </location>
</feature>
<keyword evidence="1 7" id="KW-0808">Transferase</keyword>
<feature type="compositionally biased region" description="Low complexity" evidence="5">
    <location>
        <begin position="317"/>
        <end position="328"/>
    </location>
</feature>
<evidence type="ECO:0000313" key="7">
    <source>
        <dbReference type="EMBL" id="KAL1413673.1"/>
    </source>
</evidence>
<proteinExistence type="predicted"/>
<dbReference type="Proteomes" id="UP001565368">
    <property type="component" value="Unassembled WGS sequence"/>
</dbReference>
<keyword evidence="4" id="KW-0067">ATP-binding</keyword>